<gene>
    <name evidence="3" type="ORF">GPM918_LOCUS4732</name>
    <name evidence="4" type="ORF">SRO942_LOCUS4733</name>
</gene>
<sequence>MNDRIYCARKLTSTEANHYLAIDSNEENGFEHESSTDDNENYDPDSGMNSPSTISPNAESITKFEILPNELLLVTFDYLDSSDVLFTFSNLNHRLDNLLQASYRHLHFDFRLIKKSKFDFICQIWNIHHIHTLILSDDDNYTCGLINLFLNLFQLQDFINLNRLELFYVNSYLMETILPSLYHLKTLTYLSILEHQCSRQIIENVCRTIFLNNAIPTLKYFIISNLNYDVHFNHEEKNKTNIEYLSIGNIYYDEFIKLLPSVPNLKYLDCLVTYSSTNNLKFVLPNLTSLKLKLSNTNLTFDYFESLLMSISNLKRLQRRLKISSNNIKYEIVDGHRWEHLIETYLKRLTNFGFIFDIRDTVCITDDELSEPFTTDFWLEQHQWFVALENNDYSSTLFTIPYIEKTYTLRQSTFLTTSISLLSCYSSNVEKITVNFSKQSIPISSVLLFDHCYYSNARSLKLWMMDEDVTFDQLNQFIRISKLTNLSIECEINPVLFSKILDNVPNLNSLKIKYRNLCLVTTDFENKRICQQIKEKITKLNIIDQDHQTALIGKQIENLCQLFSSNLQQLSIRIQSLDDIPFILNQFNKLAFIRIQCKQFRRTDDI</sequence>
<dbReference type="EMBL" id="CAJNOQ010000650">
    <property type="protein sequence ID" value="CAF0824669.1"/>
    <property type="molecule type" value="Genomic_DNA"/>
</dbReference>
<dbReference type="OrthoDB" id="10064603at2759"/>
<comment type="caution">
    <text evidence="3">The sequence shown here is derived from an EMBL/GenBank/DDBJ whole genome shotgun (WGS) entry which is preliminary data.</text>
</comment>
<dbReference type="PROSITE" id="PS50181">
    <property type="entry name" value="FBOX"/>
    <property type="match status" value="1"/>
</dbReference>
<name>A0A813UE84_9BILA</name>
<dbReference type="InterPro" id="IPR001810">
    <property type="entry name" value="F-box_dom"/>
</dbReference>
<evidence type="ECO:0000313" key="3">
    <source>
        <dbReference type="EMBL" id="CAF0824669.1"/>
    </source>
</evidence>
<dbReference type="Gene3D" id="3.80.10.10">
    <property type="entry name" value="Ribonuclease Inhibitor"/>
    <property type="match status" value="1"/>
</dbReference>
<reference evidence="3" key="1">
    <citation type="submission" date="2021-02" db="EMBL/GenBank/DDBJ databases">
        <authorList>
            <person name="Nowell W R."/>
        </authorList>
    </citation>
    <scope>NUCLEOTIDE SEQUENCE</scope>
</reference>
<dbReference type="EMBL" id="CAJOBC010000650">
    <property type="protein sequence ID" value="CAF3611348.1"/>
    <property type="molecule type" value="Genomic_DNA"/>
</dbReference>
<proteinExistence type="predicted"/>
<feature type="region of interest" description="Disordered" evidence="1">
    <location>
        <begin position="22"/>
        <end position="54"/>
    </location>
</feature>
<dbReference type="AlphaFoldDB" id="A0A813UE84"/>
<dbReference type="Proteomes" id="UP000681722">
    <property type="component" value="Unassembled WGS sequence"/>
</dbReference>
<dbReference type="Proteomes" id="UP000663829">
    <property type="component" value="Unassembled WGS sequence"/>
</dbReference>
<dbReference type="SUPFAM" id="SSF52047">
    <property type="entry name" value="RNI-like"/>
    <property type="match status" value="1"/>
</dbReference>
<evidence type="ECO:0000259" key="2">
    <source>
        <dbReference type="PROSITE" id="PS50181"/>
    </source>
</evidence>
<protein>
    <recommendedName>
        <fullName evidence="2">F-box domain-containing protein</fullName>
    </recommendedName>
</protein>
<keyword evidence="5" id="KW-1185">Reference proteome</keyword>
<evidence type="ECO:0000313" key="4">
    <source>
        <dbReference type="EMBL" id="CAF3611348.1"/>
    </source>
</evidence>
<feature type="domain" description="F-box" evidence="2">
    <location>
        <begin position="61"/>
        <end position="106"/>
    </location>
</feature>
<dbReference type="InterPro" id="IPR032675">
    <property type="entry name" value="LRR_dom_sf"/>
</dbReference>
<organism evidence="3 5">
    <name type="scientific">Didymodactylos carnosus</name>
    <dbReference type="NCBI Taxonomy" id="1234261"/>
    <lineage>
        <taxon>Eukaryota</taxon>
        <taxon>Metazoa</taxon>
        <taxon>Spiralia</taxon>
        <taxon>Gnathifera</taxon>
        <taxon>Rotifera</taxon>
        <taxon>Eurotatoria</taxon>
        <taxon>Bdelloidea</taxon>
        <taxon>Philodinida</taxon>
        <taxon>Philodinidae</taxon>
        <taxon>Didymodactylos</taxon>
    </lineage>
</organism>
<accession>A0A813UE84</accession>
<evidence type="ECO:0000313" key="5">
    <source>
        <dbReference type="Proteomes" id="UP000663829"/>
    </source>
</evidence>
<evidence type="ECO:0000256" key="1">
    <source>
        <dbReference type="SAM" id="MobiDB-lite"/>
    </source>
</evidence>